<evidence type="ECO:0000313" key="3">
    <source>
        <dbReference type="Proteomes" id="UP000050761"/>
    </source>
</evidence>
<feature type="domain" description="Serine-threonine/tyrosine-protein kinase catalytic" evidence="1">
    <location>
        <begin position="6"/>
        <end position="82"/>
    </location>
</feature>
<dbReference type="WBParaSite" id="HPBE_0002308101-mRNA-1">
    <property type="protein sequence ID" value="HPBE_0002308101-mRNA-1"/>
    <property type="gene ID" value="HPBE_0002308101"/>
</dbReference>
<dbReference type="Proteomes" id="UP000050761">
    <property type="component" value="Unassembled WGS sequence"/>
</dbReference>
<protein>
    <submittedName>
        <fullName evidence="4">Pkinase_Tyr domain-containing protein</fullName>
    </submittedName>
</protein>
<accession>A0A183GK63</accession>
<evidence type="ECO:0000313" key="2">
    <source>
        <dbReference type="EMBL" id="VDP36467.1"/>
    </source>
</evidence>
<dbReference type="InterPro" id="IPR011009">
    <property type="entry name" value="Kinase-like_dom_sf"/>
</dbReference>
<dbReference type="PANTHER" id="PTHR44329">
    <property type="entry name" value="SERINE/THREONINE-PROTEIN KINASE TNNI3K-RELATED"/>
    <property type="match status" value="1"/>
</dbReference>
<keyword evidence="3" id="KW-1185">Reference proteome</keyword>
<reference evidence="2 3" key="1">
    <citation type="submission" date="2018-11" db="EMBL/GenBank/DDBJ databases">
        <authorList>
            <consortium name="Pathogen Informatics"/>
        </authorList>
    </citation>
    <scope>NUCLEOTIDE SEQUENCE [LARGE SCALE GENOMIC DNA]</scope>
</reference>
<name>A0A183GK63_HELPZ</name>
<reference evidence="4" key="2">
    <citation type="submission" date="2019-09" db="UniProtKB">
        <authorList>
            <consortium name="WormBaseParasite"/>
        </authorList>
    </citation>
    <scope>IDENTIFICATION</scope>
</reference>
<evidence type="ECO:0000313" key="4">
    <source>
        <dbReference type="WBParaSite" id="HPBE_0002308101-mRNA-1"/>
    </source>
</evidence>
<dbReference type="Pfam" id="PF07714">
    <property type="entry name" value="PK_Tyr_Ser-Thr"/>
    <property type="match status" value="1"/>
</dbReference>
<dbReference type="SUPFAM" id="SSF56112">
    <property type="entry name" value="Protein kinase-like (PK-like)"/>
    <property type="match status" value="1"/>
</dbReference>
<accession>A0A3P8C852</accession>
<dbReference type="GO" id="GO:0004674">
    <property type="term" value="F:protein serine/threonine kinase activity"/>
    <property type="evidence" value="ECO:0007669"/>
    <property type="project" value="TreeGrafter"/>
</dbReference>
<sequence>MVEGEEIDNFSFALVVWEIHSAELPFSHLKPAAAAAEMAYKRARPPLPDQPTAQFPAPVLGLLPMAWHPDPAARPDFSQIVVLLEPHVVSSVQSEATGTVSHLKTQWEQLANNPIRKIGETPFELPFGLR</sequence>
<dbReference type="OrthoDB" id="339325at2759"/>
<evidence type="ECO:0000259" key="1">
    <source>
        <dbReference type="Pfam" id="PF07714"/>
    </source>
</evidence>
<gene>
    <name evidence="2" type="ORF">HPBE_LOCUS23079</name>
</gene>
<dbReference type="InterPro" id="IPR051681">
    <property type="entry name" value="Ser/Thr_Kinases-Pseudokinases"/>
</dbReference>
<dbReference type="InterPro" id="IPR001245">
    <property type="entry name" value="Ser-Thr/Tyr_kinase_cat_dom"/>
</dbReference>
<proteinExistence type="predicted"/>
<dbReference type="EMBL" id="UZAH01034662">
    <property type="protein sequence ID" value="VDP36467.1"/>
    <property type="molecule type" value="Genomic_DNA"/>
</dbReference>
<organism evidence="3 4">
    <name type="scientific">Heligmosomoides polygyrus</name>
    <name type="common">Parasitic roundworm</name>
    <dbReference type="NCBI Taxonomy" id="6339"/>
    <lineage>
        <taxon>Eukaryota</taxon>
        <taxon>Metazoa</taxon>
        <taxon>Ecdysozoa</taxon>
        <taxon>Nematoda</taxon>
        <taxon>Chromadorea</taxon>
        <taxon>Rhabditida</taxon>
        <taxon>Rhabditina</taxon>
        <taxon>Rhabditomorpha</taxon>
        <taxon>Strongyloidea</taxon>
        <taxon>Heligmosomidae</taxon>
        <taxon>Heligmosomoides</taxon>
    </lineage>
</organism>
<dbReference type="Gene3D" id="1.10.510.10">
    <property type="entry name" value="Transferase(Phosphotransferase) domain 1"/>
    <property type="match status" value="1"/>
</dbReference>
<dbReference type="AlphaFoldDB" id="A0A183GK63"/>
<dbReference type="PANTHER" id="PTHR44329:SF246">
    <property type="entry name" value="SERINE_THREONINE-PROTEIN KINASE TNNI3K"/>
    <property type="match status" value="1"/>
</dbReference>